<dbReference type="EMBL" id="PFWF01000023">
    <property type="protein sequence ID" value="PJA64819.1"/>
    <property type="molecule type" value="Genomic_DNA"/>
</dbReference>
<name>A0A2M7YPC3_9BACT</name>
<reference evidence="2" key="1">
    <citation type="submission" date="2017-09" db="EMBL/GenBank/DDBJ databases">
        <title>Depth-based differentiation of microbial function through sediment-hosted aquifers and enrichment of novel symbionts in the deep terrestrial subsurface.</title>
        <authorList>
            <person name="Probst A.J."/>
            <person name="Ladd B."/>
            <person name="Jarett J.K."/>
            <person name="Geller-Mcgrath D.E."/>
            <person name="Sieber C.M.K."/>
            <person name="Emerson J.B."/>
            <person name="Anantharaman K."/>
            <person name="Thomas B.C."/>
            <person name="Malmstrom R."/>
            <person name="Stieglmeier M."/>
            <person name="Klingl A."/>
            <person name="Woyke T."/>
            <person name="Ryan C.M."/>
            <person name="Banfield J.F."/>
        </authorList>
    </citation>
    <scope>NUCLEOTIDE SEQUENCE [LARGE SCALE GENOMIC DNA]</scope>
</reference>
<accession>A0A2M7YPC3</accession>
<protein>
    <submittedName>
        <fullName evidence="1">Uncharacterized protein</fullName>
    </submittedName>
</protein>
<gene>
    <name evidence="1" type="ORF">CO159_01035</name>
</gene>
<sequence>RAYDPCLTCATH</sequence>
<proteinExistence type="predicted"/>
<dbReference type="Proteomes" id="UP000230434">
    <property type="component" value="Unassembled WGS sequence"/>
</dbReference>
<feature type="non-terminal residue" evidence="1">
    <location>
        <position position="1"/>
    </location>
</feature>
<evidence type="ECO:0000313" key="1">
    <source>
        <dbReference type="EMBL" id="PJA64819.1"/>
    </source>
</evidence>
<organism evidence="1 2">
    <name type="scientific">Candidatus Portnoybacteria bacterium CG_4_9_14_3_um_filter_40_10</name>
    <dbReference type="NCBI Taxonomy" id="1974804"/>
    <lineage>
        <taxon>Bacteria</taxon>
        <taxon>Candidatus Portnoyibacteriota</taxon>
    </lineage>
</organism>
<comment type="caution">
    <text evidence="1">The sequence shown here is derived from an EMBL/GenBank/DDBJ whole genome shotgun (WGS) entry which is preliminary data.</text>
</comment>
<evidence type="ECO:0000313" key="2">
    <source>
        <dbReference type="Proteomes" id="UP000230434"/>
    </source>
</evidence>